<reference evidence="12" key="1">
    <citation type="submission" date="2023-03" db="EMBL/GenBank/DDBJ databases">
        <authorList>
            <person name="Steffen K."/>
            <person name="Cardenas P."/>
        </authorList>
    </citation>
    <scope>NUCLEOTIDE SEQUENCE</scope>
</reference>
<dbReference type="AlphaFoldDB" id="A0AA35XGT6"/>
<dbReference type="EMBL" id="CASHTH010004501">
    <property type="protein sequence ID" value="CAI8058298.1"/>
    <property type="molecule type" value="Genomic_DNA"/>
</dbReference>
<evidence type="ECO:0000256" key="8">
    <source>
        <dbReference type="ARBA" id="ARBA00023779"/>
    </source>
</evidence>
<keyword evidence="4" id="KW-0378">Hydrolase</keyword>
<dbReference type="GO" id="GO:0033958">
    <property type="term" value="F:DNA-deoxyinosine glycosylase activity"/>
    <property type="evidence" value="ECO:0007669"/>
    <property type="project" value="InterPro"/>
</dbReference>
<evidence type="ECO:0000313" key="12">
    <source>
        <dbReference type="EMBL" id="CAI8058298.1"/>
    </source>
</evidence>
<dbReference type="GO" id="GO:0004844">
    <property type="term" value="F:uracil DNA N-glycosylase activity"/>
    <property type="evidence" value="ECO:0007669"/>
    <property type="project" value="InterPro"/>
</dbReference>
<feature type="compositionally biased region" description="Polar residues" evidence="10">
    <location>
        <begin position="242"/>
        <end position="252"/>
    </location>
</feature>
<gene>
    <name evidence="12" type="ORF">GBAR_LOCUS31694</name>
</gene>
<dbReference type="PANTHER" id="PTHR33693:SF3">
    <property type="entry name" value="TYPE-5 URACIL-DNA GLYCOSYLASE"/>
    <property type="match status" value="1"/>
</dbReference>
<keyword evidence="6" id="KW-0411">Iron-sulfur</keyword>
<dbReference type="Proteomes" id="UP001174909">
    <property type="component" value="Unassembled WGS sequence"/>
</dbReference>
<evidence type="ECO:0000256" key="3">
    <source>
        <dbReference type="ARBA" id="ARBA00022763"/>
    </source>
</evidence>
<organism evidence="12 13">
    <name type="scientific">Geodia barretti</name>
    <name type="common">Barrett's horny sponge</name>
    <dbReference type="NCBI Taxonomy" id="519541"/>
    <lineage>
        <taxon>Eukaryota</taxon>
        <taxon>Metazoa</taxon>
        <taxon>Porifera</taxon>
        <taxon>Demospongiae</taxon>
        <taxon>Heteroscleromorpha</taxon>
        <taxon>Tetractinellida</taxon>
        <taxon>Astrophorina</taxon>
        <taxon>Geodiidae</taxon>
        <taxon>Geodia</taxon>
    </lineage>
</organism>
<protein>
    <recommendedName>
        <fullName evidence="9">Type-5 uracil-DNA glycosylase</fullName>
    </recommendedName>
</protein>
<dbReference type="GO" id="GO:0051539">
    <property type="term" value="F:4 iron, 4 sulfur cluster binding"/>
    <property type="evidence" value="ECO:0007669"/>
    <property type="project" value="UniProtKB-KW"/>
</dbReference>
<feature type="region of interest" description="Disordered" evidence="10">
    <location>
        <begin position="233"/>
        <end position="262"/>
    </location>
</feature>
<name>A0AA35XGT6_GEOBA</name>
<sequence>MLAEIQERIINCVCCPRLVAHRQHVADQKVRRFRSESYWGRPVPSFGDPLARLLIIGLAPAAHGANRTGRAFTGDRSGDWLYEALHRYRFANQPGSSHRQDGLTPHDCFITQVIRCAPPDNRPDRQEIANCQSYLLDELRLLINVRVVIPLGRLAFDAYLRAYQQIGNTLPTPRPHFEHGKLTRLPTGHAFLPSYHPSQQNTQTGRLTRAMFHQVFAAARTLLDGNCGEGLGLTDRPRGCSTAPQRGAQSRNRGSRTRPSER</sequence>
<keyword evidence="13" id="KW-1185">Reference proteome</keyword>
<evidence type="ECO:0000256" key="10">
    <source>
        <dbReference type="SAM" id="MobiDB-lite"/>
    </source>
</evidence>
<dbReference type="SMART" id="SM00986">
    <property type="entry name" value="UDG"/>
    <property type="match status" value="1"/>
</dbReference>
<dbReference type="InterPro" id="IPR005122">
    <property type="entry name" value="Uracil-DNA_glycosylase-like"/>
</dbReference>
<evidence type="ECO:0000256" key="9">
    <source>
        <dbReference type="ARBA" id="ARBA00023887"/>
    </source>
</evidence>
<dbReference type="InterPro" id="IPR051536">
    <property type="entry name" value="UDG_Type-4/5"/>
</dbReference>
<comment type="similarity">
    <text evidence="8">Belongs to the uracil-DNA glycosylase (UDG) superfamily. Type 5 (UDGb) family.</text>
</comment>
<keyword evidence="3" id="KW-0227">DNA damage</keyword>
<proteinExistence type="inferred from homology"/>
<evidence type="ECO:0000256" key="4">
    <source>
        <dbReference type="ARBA" id="ARBA00022801"/>
    </source>
</evidence>
<evidence type="ECO:0000256" key="6">
    <source>
        <dbReference type="ARBA" id="ARBA00023014"/>
    </source>
</evidence>
<evidence type="ECO:0000256" key="1">
    <source>
        <dbReference type="ARBA" id="ARBA00022485"/>
    </source>
</evidence>
<keyword evidence="7" id="KW-0234">DNA repair</keyword>
<comment type="caution">
    <text evidence="12">The sequence shown here is derived from an EMBL/GenBank/DDBJ whole genome shotgun (WGS) entry which is preliminary data.</text>
</comment>
<evidence type="ECO:0000313" key="13">
    <source>
        <dbReference type="Proteomes" id="UP001174909"/>
    </source>
</evidence>
<dbReference type="InterPro" id="IPR036895">
    <property type="entry name" value="Uracil-DNA_glycosylase-like_sf"/>
</dbReference>
<dbReference type="Gene3D" id="3.40.470.10">
    <property type="entry name" value="Uracil-DNA glycosylase-like domain"/>
    <property type="match status" value="1"/>
</dbReference>
<dbReference type="GO" id="GO:0006284">
    <property type="term" value="P:base-excision repair"/>
    <property type="evidence" value="ECO:0007669"/>
    <property type="project" value="InterPro"/>
</dbReference>
<dbReference type="Pfam" id="PF03167">
    <property type="entry name" value="UDG"/>
    <property type="match status" value="1"/>
</dbReference>
<accession>A0AA35XGT6</accession>
<evidence type="ECO:0000256" key="5">
    <source>
        <dbReference type="ARBA" id="ARBA00023004"/>
    </source>
</evidence>
<dbReference type="SUPFAM" id="SSF52141">
    <property type="entry name" value="Uracil-DNA glycosylase-like"/>
    <property type="match status" value="1"/>
</dbReference>
<keyword evidence="2" id="KW-0479">Metal-binding</keyword>
<keyword evidence="5" id="KW-0408">Iron</keyword>
<evidence type="ECO:0000256" key="2">
    <source>
        <dbReference type="ARBA" id="ARBA00022723"/>
    </source>
</evidence>
<dbReference type="PANTHER" id="PTHR33693">
    <property type="entry name" value="TYPE-5 URACIL-DNA GLYCOSYLASE"/>
    <property type="match status" value="1"/>
</dbReference>
<dbReference type="SMART" id="SM00987">
    <property type="entry name" value="UreE_C"/>
    <property type="match status" value="1"/>
</dbReference>
<dbReference type="GO" id="GO:0046872">
    <property type="term" value="F:metal ion binding"/>
    <property type="evidence" value="ECO:0007669"/>
    <property type="project" value="UniProtKB-KW"/>
</dbReference>
<keyword evidence="1" id="KW-0004">4Fe-4S</keyword>
<evidence type="ECO:0000259" key="11">
    <source>
        <dbReference type="SMART" id="SM00986"/>
    </source>
</evidence>
<evidence type="ECO:0000256" key="7">
    <source>
        <dbReference type="ARBA" id="ARBA00023204"/>
    </source>
</evidence>
<feature type="domain" description="Uracil-DNA glycosylase-like" evidence="11">
    <location>
        <begin position="44"/>
        <end position="216"/>
    </location>
</feature>
<dbReference type="InterPro" id="IPR044147">
    <property type="entry name" value="UdgB-like"/>
</dbReference>
<dbReference type="CDD" id="cd10031">
    <property type="entry name" value="UDG-F5_TTUDGB_like"/>
    <property type="match status" value="1"/>
</dbReference>